<dbReference type="Proteomes" id="UP000324800">
    <property type="component" value="Unassembled WGS sequence"/>
</dbReference>
<proteinExistence type="predicted"/>
<organism evidence="1 2">
    <name type="scientific">Streblomastix strix</name>
    <dbReference type="NCBI Taxonomy" id="222440"/>
    <lineage>
        <taxon>Eukaryota</taxon>
        <taxon>Metamonada</taxon>
        <taxon>Preaxostyla</taxon>
        <taxon>Oxymonadida</taxon>
        <taxon>Streblomastigidae</taxon>
        <taxon>Streblomastix</taxon>
    </lineage>
</organism>
<sequence length="130" mass="15021">MIEDLRNQFIAIDPKLKGKIDYEGIRNFQVIRRGQIAREPDFNIDARLAELRARTGNAALPPDPNTLLKEVSEEVPKEYVSILQQEDGEQQLAQAIPKKDAIQQLYKMKYRIQRVNLCKNKCCNVNPTIR</sequence>
<dbReference type="EMBL" id="SNRW01001022">
    <property type="protein sequence ID" value="KAA6398147.1"/>
    <property type="molecule type" value="Genomic_DNA"/>
</dbReference>
<dbReference type="AlphaFoldDB" id="A0A5J4WSM2"/>
<comment type="caution">
    <text evidence="1">The sequence shown here is derived from an EMBL/GenBank/DDBJ whole genome shotgun (WGS) entry which is preliminary data.</text>
</comment>
<evidence type="ECO:0000313" key="2">
    <source>
        <dbReference type="Proteomes" id="UP000324800"/>
    </source>
</evidence>
<name>A0A5J4WSM2_9EUKA</name>
<protein>
    <submittedName>
        <fullName evidence="1">Uncharacterized protein</fullName>
    </submittedName>
</protein>
<evidence type="ECO:0000313" key="1">
    <source>
        <dbReference type="EMBL" id="KAA6398147.1"/>
    </source>
</evidence>
<gene>
    <name evidence="1" type="ORF">EZS28_006327</name>
</gene>
<reference evidence="1 2" key="1">
    <citation type="submission" date="2019-03" db="EMBL/GenBank/DDBJ databases">
        <title>Single cell metagenomics reveals metabolic interactions within the superorganism composed of flagellate Streblomastix strix and complex community of Bacteroidetes bacteria on its surface.</title>
        <authorList>
            <person name="Treitli S.C."/>
            <person name="Kolisko M."/>
            <person name="Husnik F."/>
            <person name="Keeling P."/>
            <person name="Hampl V."/>
        </authorList>
    </citation>
    <scope>NUCLEOTIDE SEQUENCE [LARGE SCALE GENOMIC DNA]</scope>
    <source>
        <strain evidence="1">ST1C</strain>
    </source>
</reference>
<accession>A0A5J4WSM2</accession>